<organism evidence="2">
    <name type="scientific">Scophthalmus maximus</name>
    <name type="common">Turbot</name>
    <name type="synonym">Psetta maxima</name>
    <dbReference type="NCBI Taxonomy" id="52904"/>
    <lineage>
        <taxon>Eukaryota</taxon>
        <taxon>Metazoa</taxon>
        <taxon>Chordata</taxon>
        <taxon>Craniata</taxon>
        <taxon>Vertebrata</taxon>
        <taxon>Euteleostomi</taxon>
        <taxon>Actinopterygii</taxon>
        <taxon>Neopterygii</taxon>
        <taxon>Teleostei</taxon>
        <taxon>Neoteleostei</taxon>
        <taxon>Acanthomorphata</taxon>
        <taxon>Carangaria</taxon>
        <taxon>Pleuronectiformes</taxon>
        <taxon>Pleuronectoidei</taxon>
        <taxon>Scophthalmidae</taxon>
        <taxon>Scophthalmus</taxon>
    </lineage>
</organism>
<keyword evidence="1" id="KW-0732">Signal</keyword>
<dbReference type="SUPFAM" id="SSF47266">
    <property type="entry name" value="4-helical cytokines"/>
    <property type="match status" value="1"/>
</dbReference>
<evidence type="ECO:0000313" key="3">
    <source>
        <dbReference type="Ensembl" id="ENSSMAP00000018979.2"/>
    </source>
</evidence>
<dbReference type="Bgee" id="ENSSMAG00000011629">
    <property type="expression patterns" value="Expressed in spleen and 1 other cell type or tissue"/>
</dbReference>
<protein>
    <submittedName>
        <fullName evidence="2">IFN-2</fullName>
    </submittedName>
</protein>
<feature type="chain" id="PRO_5044538999" evidence="1">
    <location>
        <begin position="20"/>
        <end position="155"/>
    </location>
</feature>
<dbReference type="Proteomes" id="UP000694558">
    <property type="component" value="Chromosome 19"/>
</dbReference>
<proteinExistence type="evidence at transcript level"/>
<reference evidence="3" key="3">
    <citation type="submission" date="2023-05" db="EMBL/GenBank/DDBJ databases">
        <title>High-quality long-read genome of Scophthalmus maximus.</title>
        <authorList>
            <person name="Lien S."/>
            <person name="Martinez P."/>
        </authorList>
    </citation>
    <scope>NUCLEOTIDE SEQUENCE [LARGE SCALE GENOMIC DNA]</scope>
</reference>
<reference evidence="3" key="4">
    <citation type="submission" date="2025-05" db="UniProtKB">
        <authorList>
            <consortium name="Ensembl"/>
        </authorList>
    </citation>
    <scope>IDENTIFICATION</scope>
</reference>
<gene>
    <name evidence="3" type="primary">LOC118288843</name>
</gene>
<dbReference type="Gene3D" id="1.20.1250.10">
    <property type="match status" value="1"/>
</dbReference>
<feature type="signal peptide" evidence="1">
    <location>
        <begin position="1"/>
        <end position="19"/>
    </location>
</feature>
<dbReference type="InterPro" id="IPR009079">
    <property type="entry name" value="4_helix_cytokine-like_core"/>
</dbReference>
<reference evidence="2" key="1">
    <citation type="journal article" date="2014" name="Dev. Comp. Immunol.">
        <title>The first characterization of two type I interferons in turbot (Scophthalmus maximus) reveals their differential role, expression pattern and gene induction.</title>
        <authorList>
            <person name="Pereiro P."/>
            <person name="Costa M.M."/>
            <person name="Diaz-Rosales P."/>
            <person name="Dios S."/>
            <person name="Figueras A."/>
            <person name="Novoa B."/>
        </authorList>
    </citation>
    <scope>NUCLEOTIDE SEQUENCE</scope>
</reference>
<dbReference type="RefSeq" id="XP_047184240.1">
    <property type="nucleotide sequence ID" value="XM_047328284.1"/>
</dbReference>
<evidence type="ECO:0000313" key="2">
    <source>
        <dbReference type="EMBL" id="AID59462.1"/>
    </source>
</evidence>
<reference evidence="3" key="2">
    <citation type="submission" date="2020-05" db="EMBL/GenBank/DDBJ databases">
        <authorList>
            <person name="Moser M."/>
        </authorList>
    </citation>
    <scope>NUCLEOTIDE SEQUENCE [LARGE SCALE GENOMIC DNA]</scope>
</reference>
<dbReference type="Ensembl" id="ENSSMAT00000019217.2">
    <property type="protein sequence ID" value="ENSSMAP00000018979.2"/>
    <property type="gene ID" value="ENSSMAG00000011629.2"/>
</dbReference>
<name>A0A068F9L8_SCOMX</name>
<sequence length="155" mass="18072">MMGWTSIFVLCSVLTPALCCNWLRHYIYYSNVSLTHLRRMGDQLTEQESPVSFPYRLYTRIRNTEVESQLVFIRDSLDRISDLYRHDSLSSVTWDTDTTHHFRMSVGKMIDGLNTCVSPNKQTDNRLRKYYRRLSRSTLYCTGGSTDCSTVCTGR</sequence>
<accession>A0A068F9L8</accession>
<dbReference type="AlphaFoldDB" id="A0A068F9L8"/>
<dbReference type="GeneTree" id="ENSGT00510000050089"/>
<dbReference type="EMBL" id="KJ150678">
    <property type="protein sequence ID" value="AID59462.1"/>
    <property type="molecule type" value="mRNA"/>
</dbReference>
<evidence type="ECO:0000256" key="1">
    <source>
        <dbReference type="SAM" id="SignalP"/>
    </source>
</evidence>
<dbReference type="GeneID" id="118288843"/>